<feature type="transmembrane region" description="Helical" evidence="2">
    <location>
        <begin position="267"/>
        <end position="288"/>
    </location>
</feature>
<feature type="region of interest" description="Disordered" evidence="1">
    <location>
        <begin position="56"/>
        <end position="97"/>
    </location>
</feature>
<protein>
    <submittedName>
        <fullName evidence="3">Uncharacterized protein</fullName>
    </submittedName>
</protein>
<evidence type="ECO:0000256" key="2">
    <source>
        <dbReference type="SAM" id="Phobius"/>
    </source>
</evidence>
<dbReference type="Proteomes" id="UP000075809">
    <property type="component" value="Unassembled WGS sequence"/>
</dbReference>
<evidence type="ECO:0000313" key="4">
    <source>
        <dbReference type="Proteomes" id="UP000075809"/>
    </source>
</evidence>
<dbReference type="EMBL" id="KQ982343">
    <property type="protein sequence ID" value="KYQ57305.1"/>
    <property type="molecule type" value="Genomic_DNA"/>
</dbReference>
<accession>A0A151XAA2</accession>
<gene>
    <name evidence="3" type="ORF">ALC60_03734</name>
</gene>
<dbReference type="AlphaFoldDB" id="A0A151XAA2"/>
<keyword evidence="2" id="KW-0472">Membrane</keyword>
<reference evidence="3 4" key="1">
    <citation type="submission" date="2015-09" db="EMBL/GenBank/DDBJ databases">
        <title>Trachymyrmex zeteki WGS genome.</title>
        <authorList>
            <person name="Nygaard S."/>
            <person name="Hu H."/>
            <person name="Boomsma J."/>
            <person name="Zhang G."/>
        </authorList>
    </citation>
    <scope>NUCLEOTIDE SEQUENCE [LARGE SCALE GENOMIC DNA]</scope>
    <source>
        <strain evidence="3">Tzet28-1</strain>
        <tissue evidence="3">Whole body</tissue>
    </source>
</reference>
<name>A0A151XAA2_9HYME</name>
<evidence type="ECO:0000256" key="1">
    <source>
        <dbReference type="SAM" id="MobiDB-lite"/>
    </source>
</evidence>
<keyword evidence="4" id="KW-1185">Reference proteome</keyword>
<proteinExistence type="predicted"/>
<sequence>MADVREREKIAREIEKTSESIRKKHHALKTSRIEEGIALDRHFKPLIESLRLFVDNPGGRATKRESRDEDAASTPKRERKEEEQEEGEKASETFERSATLRKSDDRFKISCKRRKLERCYEPAWARWIKSTSRTNSTWRDWKSNLLKRVATYKSYAAGTGGGQPKILDTSPAEDDLLEFLTPEASGMSNIPEGGAISDVTDLTIERVLTPQKWQNPSTLHLPICTDLTAERVSSQKLENPSTLQITKFSISPNLHTEKIIRQATSCFQGLEVIVVLLYFKILIIIYSYSIKIFRNIPSTAT</sequence>
<feature type="compositionally biased region" description="Basic and acidic residues" evidence="1">
    <location>
        <begin position="62"/>
        <end position="95"/>
    </location>
</feature>
<keyword evidence="2" id="KW-0812">Transmembrane</keyword>
<organism evidence="3 4">
    <name type="scientific">Mycetomoellerius zeteki</name>
    <dbReference type="NCBI Taxonomy" id="64791"/>
    <lineage>
        <taxon>Eukaryota</taxon>
        <taxon>Metazoa</taxon>
        <taxon>Ecdysozoa</taxon>
        <taxon>Arthropoda</taxon>
        <taxon>Hexapoda</taxon>
        <taxon>Insecta</taxon>
        <taxon>Pterygota</taxon>
        <taxon>Neoptera</taxon>
        <taxon>Endopterygota</taxon>
        <taxon>Hymenoptera</taxon>
        <taxon>Apocrita</taxon>
        <taxon>Aculeata</taxon>
        <taxon>Formicoidea</taxon>
        <taxon>Formicidae</taxon>
        <taxon>Myrmicinae</taxon>
        <taxon>Mycetomoellerius</taxon>
    </lineage>
</organism>
<keyword evidence="2" id="KW-1133">Transmembrane helix</keyword>
<evidence type="ECO:0000313" key="3">
    <source>
        <dbReference type="EMBL" id="KYQ57305.1"/>
    </source>
</evidence>